<name>A0ABW4G2N6_9ACTN</name>
<accession>A0ABW4G2N6</accession>
<dbReference type="EC" id="2.3.-.-" evidence="2"/>
<comment type="caution">
    <text evidence="2">The sequence shown here is derived from an EMBL/GenBank/DDBJ whole genome shotgun (WGS) entry which is preliminary data.</text>
</comment>
<keyword evidence="2" id="KW-0808">Transferase</keyword>
<keyword evidence="3" id="KW-1185">Reference proteome</keyword>
<protein>
    <submittedName>
        <fullName evidence="2">GNAT family N-acetyltransferase</fullName>
        <ecNumber evidence="2">2.3.-.-</ecNumber>
    </submittedName>
</protein>
<dbReference type="Proteomes" id="UP001597097">
    <property type="component" value="Unassembled WGS sequence"/>
</dbReference>
<evidence type="ECO:0000313" key="2">
    <source>
        <dbReference type="EMBL" id="MFD1537004.1"/>
    </source>
</evidence>
<dbReference type="PROSITE" id="PS51186">
    <property type="entry name" value="GNAT"/>
    <property type="match status" value="1"/>
</dbReference>
<dbReference type="EMBL" id="JBHUCM010000007">
    <property type="protein sequence ID" value="MFD1537004.1"/>
    <property type="molecule type" value="Genomic_DNA"/>
</dbReference>
<gene>
    <name evidence="2" type="ORF">ACFSJ0_08165</name>
</gene>
<dbReference type="PANTHER" id="PTHR43610">
    <property type="entry name" value="BLL6696 PROTEIN"/>
    <property type="match status" value="1"/>
</dbReference>
<keyword evidence="2" id="KW-0012">Acyltransferase</keyword>
<organism evidence="2 3">
    <name type="scientific">Nonomuraea guangzhouensis</name>
    <dbReference type="NCBI Taxonomy" id="1291555"/>
    <lineage>
        <taxon>Bacteria</taxon>
        <taxon>Bacillati</taxon>
        <taxon>Actinomycetota</taxon>
        <taxon>Actinomycetes</taxon>
        <taxon>Streptosporangiales</taxon>
        <taxon>Streptosporangiaceae</taxon>
        <taxon>Nonomuraea</taxon>
    </lineage>
</organism>
<dbReference type="InterPro" id="IPR000182">
    <property type="entry name" value="GNAT_dom"/>
</dbReference>
<evidence type="ECO:0000259" key="1">
    <source>
        <dbReference type="PROSITE" id="PS51186"/>
    </source>
</evidence>
<dbReference type="Pfam" id="PF13302">
    <property type="entry name" value="Acetyltransf_3"/>
    <property type="match status" value="1"/>
</dbReference>
<evidence type="ECO:0000313" key="3">
    <source>
        <dbReference type="Proteomes" id="UP001597097"/>
    </source>
</evidence>
<feature type="domain" description="N-acetyltransferase" evidence="1">
    <location>
        <begin position="15"/>
        <end position="179"/>
    </location>
</feature>
<reference evidence="3" key="1">
    <citation type="journal article" date="2019" name="Int. J. Syst. Evol. Microbiol.">
        <title>The Global Catalogue of Microorganisms (GCM) 10K type strain sequencing project: providing services to taxonomists for standard genome sequencing and annotation.</title>
        <authorList>
            <consortium name="The Broad Institute Genomics Platform"/>
            <consortium name="The Broad Institute Genome Sequencing Center for Infectious Disease"/>
            <person name="Wu L."/>
            <person name="Ma J."/>
        </authorList>
    </citation>
    <scope>NUCLEOTIDE SEQUENCE [LARGE SCALE GENOMIC DNA]</scope>
    <source>
        <strain evidence="3">CGMCC 1.15399</strain>
    </source>
</reference>
<dbReference type="PANTHER" id="PTHR43610:SF1">
    <property type="entry name" value="N-ACETYLTRANSFERASE DOMAIN-CONTAINING PROTEIN"/>
    <property type="match status" value="1"/>
</dbReference>
<dbReference type="RefSeq" id="WP_219527944.1">
    <property type="nucleotide sequence ID" value="NZ_JAHKRM010000003.1"/>
</dbReference>
<sequence>MSPRLDVPVLHGSSVRLEPLAMRHAPDLARAAEEDRSSYGFTLVPRATEIEDYLAAQFARVDEGLTPFAQVRVRDGMAVGCTAFWDPRTWPDRQDLRAVEVGWTWLAASAQGAGINLEAKLLLFTHAFETLGVARVDLKTDARNERSRRAIERLGACFEGVLRSWSPSWAPGEAGMLRDSAMFSVIAAEWPTVKAALHTRLTPVSGG</sequence>
<dbReference type="GO" id="GO:0016746">
    <property type="term" value="F:acyltransferase activity"/>
    <property type="evidence" value="ECO:0007669"/>
    <property type="project" value="UniProtKB-KW"/>
</dbReference>
<proteinExistence type="predicted"/>